<gene>
    <name evidence="2" type="ORF">ElyMa_005782300</name>
</gene>
<dbReference type="EMBL" id="BMAT01011604">
    <property type="protein sequence ID" value="GFR75695.1"/>
    <property type="molecule type" value="Genomic_DNA"/>
</dbReference>
<dbReference type="PANTHER" id="PTHR33936:SF24">
    <property type="entry name" value="C2H2-TYPE DOMAIN-CONTAINING PROTEIN"/>
    <property type="match status" value="1"/>
</dbReference>
<dbReference type="Proteomes" id="UP000762676">
    <property type="component" value="Unassembled WGS sequence"/>
</dbReference>
<reference evidence="2 3" key="1">
    <citation type="journal article" date="2021" name="Elife">
        <title>Chloroplast acquisition without the gene transfer in kleptoplastic sea slugs, Plakobranchus ocellatus.</title>
        <authorList>
            <person name="Maeda T."/>
            <person name="Takahashi S."/>
            <person name="Yoshida T."/>
            <person name="Shimamura S."/>
            <person name="Takaki Y."/>
            <person name="Nagai Y."/>
            <person name="Toyoda A."/>
            <person name="Suzuki Y."/>
            <person name="Arimoto A."/>
            <person name="Ishii H."/>
            <person name="Satoh N."/>
            <person name="Nishiyama T."/>
            <person name="Hasebe M."/>
            <person name="Maruyama T."/>
            <person name="Minagawa J."/>
            <person name="Obokata J."/>
            <person name="Shigenobu S."/>
        </authorList>
    </citation>
    <scope>NUCLEOTIDE SEQUENCE [LARGE SCALE GENOMIC DNA]</scope>
</reference>
<protein>
    <submittedName>
        <fullName evidence="2">Zinc finger protein</fullName>
    </submittedName>
</protein>
<accession>A0AAV4FTW7</accession>
<evidence type="ECO:0000259" key="1">
    <source>
        <dbReference type="PROSITE" id="PS00028"/>
    </source>
</evidence>
<sequence>MRRSKLQGSCKLGFRCTAFITAKTNLKDGTVSIEYCLDHTGHVFHLADQDPSQDHSVNGSIMNSLLVTPGLEVLKEKNSSNENSDAIDDSGDSEMVFSQDIPSPKMQHILEGHNVKTVSSKSLCVDDSEKKSLGVKKHITCPVCNIPLSCKQALLKHKKRKHAHIVLAPEALHEKCIECDDFKASSIVGMIGHLNECHNKDIHILKKLFETHDDFMEWKKETERMSRSSFTTACGSKKSSTFTTSFYRCHRSGKKRLVSKRLRKSKLHGSCKLGFRCTAFITAKTSLKDGTVSIEYCLDHTGHAFNLADQTLSQDS</sequence>
<feature type="domain" description="C2H2-type" evidence="1">
    <location>
        <begin position="141"/>
        <end position="162"/>
    </location>
</feature>
<proteinExistence type="predicted"/>
<name>A0AAV4FTW7_9GAST</name>
<comment type="caution">
    <text evidence="2">The sequence shown here is derived from an EMBL/GenBank/DDBJ whole genome shotgun (WGS) entry which is preliminary data.</text>
</comment>
<evidence type="ECO:0000313" key="2">
    <source>
        <dbReference type="EMBL" id="GFR75695.1"/>
    </source>
</evidence>
<dbReference type="SMART" id="SM00355">
    <property type="entry name" value="ZnF_C2H2"/>
    <property type="match status" value="2"/>
</dbReference>
<keyword evidence="3" id="KW-1185">Reference proteome</keyword>
<organism evidence="2 3">
    <name type="scientific">Elysia marginata</name>
    <dbReference type="NCBI Taxonomy" id="1093978"/>
    <lineage>
        <taxon>Eukaryota</taxon>
        <taxon>Metazoa</taxon>
        <taxon>Spiralia</taxon>
        <taxon>Lophotrochozoa</taxon>
        <taxon>Mollusca</taxon>
        <taxon>Gastropoda</taxon>
        <taxon>Heterobranchia</taxon>
        <taxon>Euthyneura</taxon>
        <taxon>Panpulmonata</taxon>
        <taxon>Sacoglossa</taxon>
        <taxon>Placobranchoidea</taxon>
        <taxon>Plakobranchidae</taxon>
        <taxon>Elysia</taxon>
    </lineage>
</organism>
<dbReference type="InterPro" id="IPR013087">
    <property type="entry name" value="Znf_C2H2_type"/>
</dbReference>
<evidence type="ECO:0000313" key="3">
    <source>
        <dbReference type="Proteomes" id="UP000762676"/>
    </source>
</evidence>
<dbReference type="AlphaFoldDB" id="A0AAV4FTW7"/>
<dbReference type="InterPro" id="IPR052797">
    <property type="entry name" value="RegFact_GeneExpr_CellDeath"/>
</dbReference>
<dbReference type="PANTHER" id="PTHR33936">
    <property type="entry name" value="PROTEIN CBG17840"/>
    <property type="match status" value="1"/>
</dbReference>
<dbReference type="PROSITE" id="PS00028">
    <property type="entry name" value="ZINC_FINGER_C2H2_1"/>
    <property type="match status" value="1"/>
</dbReference>